<comment type="cofactor">
    <cofactor evidence="1">
        <name>Mg(2+)</name>
        <dbReference type="ChEBI" id="CHEBI:18420"/>
    </cofactor>
</comment>
<accession>A0A4Q2RPX7</accession>
<dbReference type="InterPro" id="IPR016064">
    <property type="entry name" value="NAD/diacylglycerol_kinase_sf"/>
</dbReference>
<keyword evidence="7" id="KW-0443">Lipid metabolism</keyword>
<evidence type="ECO:0000256" key="5">
    <source>
        <dbReference type="ARBA" id="ARBA00022777"/>
    </source>
</evidence>
<dbReference type="Proteomes" id="UP000291838">
    <property type="component" value="Unassembled WGS sequence"/>
</dbReference>
<keyword evidence="7" id="KW-0444">Lipid biosynthesis</keyword>
<name>A0A4Q2RPX7_9ACTN</name>
<organism evidence="10 11">
    <name type="scientific">Nocardioides glacieisoli</name>
    <dbReference type="NCBI Taxonomy" id="1168730"/>
    <lineage>
        <taxon>Bacteria</taxon>
        <taxon>Bacillati</taxon>
        <taxon>Actinomycetota</taxon>
        <taxon>Actinomycetes</taxon>
        <taxon>Propionibacteriales</taxon>
        <taxon>Nocardioidaceae</taxon>
        <taxon>Nocardioides</taxon>
    </lineage>
</organism>
<gene>
    <name evidence="10" type="ORF">EUA06_10355</name>
</gene>
<dbReference type="InterPro" id="IPR017438">
    <property type="entry name" value="ATP-NAD_kinase_N"/>
</dbReference>
<dbReference type="InterPro" id="IPR050187">
    <property type="entry name" value="Lipid_Phosphate_FormReg"/>
</dbReference>
<dbReference type="RefSeq" id="WP_129475277.1">
    <property type="nucleotide sequence ID" value="NZ_SDWS01000004.1"/>
</dbReference>
<keyword evidence="6" id="KW-0067">ATP-binding</keyword>
<dbReference type="SMART" id="SM00046">
    <property type="entry name" value="DAGKc"/>
    <property type="match status" value="1"/>
</dbReference>
<dbReference type="EMBL" id="SDWS01000004">
    <property type="protein sequence ID" value="RYB90688.1"/>
    <property type="molecule type" value="Genomic_DNA"/>
</dbReference>
<evidence type="ECO:0000256" key="2">
    <source>
        <dbReference type="ARBA" id="ARBA00005983"/>
    </source>
</evidence>
<dbReference type="Gene3D" id="3.40.50.10330">
    <property type="entry name" value="Probable inorganic polyphosphate/atp-NAD kinase, domain 1"/>
    <property type="match status" value="1"/>
</dbReference>
<keyword evidence="5 10" id="KW-0418">Kinase</keyword>
<dbReference type="PANTHER" id="PTHR12358">
    <property type="entry name" value="SPHINGOSINE KINASE"/>
    <property type="match status" value="1"/>
</dbReference>
<evidence type="ECO:0000256" key="1">
    <source>
        <dbReference type="ARBA" id="ARBA00001946"/>
    </source>
</evidence>
<evidence type="ECO:0000256" key="8">
    <source>
        <dbReference type="ARBA" id="ARBA00023264"/>
    </source>
</evidence>
<evidence type="ECO:0000259" key="9">
    <source>
        <dbReference type="PROSITE" id="PS50146"/>
    </source>
</evidence>
<keyword evidence="11" id="KW-1185">Reference proteome</keyword>
<evidence type="ECO:0000256" key="3">
    <source>
        <dbReference type="ARBA" id="ARBA00022679"/>
    </source>
</evidence>
<dbReference type="GO" id="GO:0008654">
    <property type="term" value="P:phospholipid biosynthetic process"/>
    <property type="evidence" value="ECO:0007669"/>
    <property type="project" value="UniProtKB-KW"/>
</dbReference>
<dbReference type="OrthoDB" id="142078at2"/>
<dbReference type="GO" id="GO:0005886">
    <property type="term" value="C:plasma membrane"/>
    <property type="evidence" value="ECO:0007669"/>
    <property type="project" value="TreeGrafter"/>
</dbReference>
<dbReference type="InterPro" id="IPR045540">
    <property type="entry name" value="YegS/DAGK_C"/>
</dbReference>
<dbReference type="GO" id="GO:0005524">
    <property type="term" value="F:ATP binding"/>
    <property type="evidence" value="ECO:0007669"/>
    <property type="project" value="UniProtKB-KW"/>
</dbReference>
<evidence type="ECO:0000313" key="11">
    <source>
        <dbReference type="Proteomes" id="UP000291838"/>
    </source>
</evidence>
<keyword evidence="4" id="KW-0547">Nucleotide-binding</keyword>
<comment type="caution">
    <text evidence="10">The sequence shown here is derived from an EMBL/GenBank/DDBJ whole genome shotgun (WGS) entry which is preliminary data.</text>
</comment>
<sequence length="305" mass="32318">MLDPSRSDGSVRGREIALLTNPTSGKGKGARNRDVALARLRESGFVVRNLQGRDGDEALDLARGCVADGVEALVLCGGDGLVHLGVQAVAGTGVPLGLIPSGTGNDVARYLGLPRTDPLAAADRVIASRRRTIDLARSGDRWFVTVLAAGFDAIVNERANAMTWPRGQMRYNLATLAELRTFRPLPYVLQLESDEGVETVEHEAMLVAVGNGPSFGGGLRITEGALLDDGLLDVVVITRMSKPKLVRSYPRLFTGKIGGVAEYVHRRVRSVTVAAPGIVAYADGERFGPLPLTVTCDPGALEVIA</sequence>
<comment type="similarity">
    <text evidence="2">Belongs to the diacylglycerol/lipid kinase family.</text>
</comment>
<evidence type="ECO:0000256" key="4">
    <source>
        <dbReference type="ARBA" id="ARBA00022741"/>
    </source>
</evidence>
<dbReference type="Pfam" id="PF00781">
    <property type="entry name" value="DAGK_cat"/>
    <property type="match status" value="1"/>
</dbReference>
<protein>
    <submittedName>
        <fullName evidence="10">Sphingosine kinase</fullName>
    </submittedName>
</protein>
<dbReference type="GO" id="GO:0004143">
    <property type="term" value="F:ATP-dependent diacylglycerol kinase activity"/>
    <property type="evidence" value="ECO:0007669"/>
    <property type="project" value="TreeGrafter"/>
</dbReference>
<keyword evidence="7" id="KW-0594">Phospholipid biosynthesis</keyword>
<dbReference type="Gene3D" id="2.60.200.40">
    <property type="match status" value="1"/>
</dbReference>
<keyword evidence="3" id="KW-0808">Transferase</keyword>
<feature type="domain" description="DAGKc" evidence="9">
    <location>
        <begin position="11"/>
        <end position="142"/>
    </location>
</feature>
<evidence type="ECO:0000256" key="7">
    <source>
        <dbReference type="ARBA" id="ARBA00023209"/>
    </source>
</evidence>
<dbReference type="PANTHER" id="PTHR12358:SF106">
    <property type="entry name" value="LIPID KINASE YEGS"/>
    <property type="match status" value="1"/>
</dbReference>
<dbReference type="PROSITE" id="PS50146">
    <property type="entry name" value="DAGK"/>
    <property type="match status" value="1"/>
</dbReference>
<evidence type="ECO:0000313" key="10">
    <source>
        <dbReference type="EMBL" id="RYB90688.1"/>
    </source>
</evidence>
<reference evidence="10 11" key="1">
    <citation type="submission" date="2019-01" db="EMBL/GenBank/DDBJ databases">
        <title>Novel species of Nocardioides.</title>
        <authorList>
            <person name="Liu Q."/>
            <person name="Xin Y.-H."/>
        </authorList>
    </citation>
    <scope>NUCLEOTIDE SEQUENCE [LARGE SCALE GENOMIC DNA]</scope>
    <source>
        <strain evidence="10 11">HLT3-15</strain>
    </source>
</reference>
<keyword evidence="8" id="KW-1208">Phospholipid metabolism</keyword>
<dbReference type="AlphaFoldDB" id="A0A4Q2RPX7"/>
<proteinExistence type="inferred from homology"/>
<dbReference type="Pfam" id="PF19279">
    <property type="entry name" value="YegS_C"/>
    <property type="match status" value="1"/>
</dbReference>
<dbReference type="SUPFAM" id="SSF111331">
    <property type="entry name" value="NAD kinase/diacylglycerol kinase-like"/>
    <property type="match status" value="1"/>
</dbReference>
<evidence type="ECO:0000256" key="6">
    <source>
        <dbReference type="ARBA" id="ARBA00022840"/>
    </source>
</evidence>
<dbReference type="InterPro" id="IPR001206">
    <property type="entry name" value="Diacylglycerol_kinase_cat_dom"/>
</dbReference>